<sequence length="223" mass="25100">MGCRTKPTAQFKQTHHVLALKQAIVADFESPSDGADKSTTIEVSCENICRTWYAFERESRGAARPDPGNLSTCEKSAVKNKTHMLVVLRLRLRSASATVAGAARSHLELRNQWGLKGSELNVENFRWHLRWKTYRAFAPDGVLSRPCMQMADSRRIKLGGGTIQNRRWTLDSPYERFGVVQKPEKRVQTADTTARESTKESYGIMREALGRDQFSAVGDRLGN</sequence>
<dbReference type="AlphaFoldDB" id="A0A0D7ARB8"/>
<keyword evidence="2" id="KW-1185">Reference proteome</keyword>
<dbReference type="EMBL" id="KN881618">
    <property type="protein sequence ID" value="KIY53348.1"/>
    <property type="molecule type" value="Genomic_DNA"/>
</dbReference>
<dbReference type="Proteomes" id="UP000054144">
    <property type="component" value="Unassembled WGS sequence"/>
</dbReference>
<name>A0A0D7ARB8_9AGAR</name>
<proteinExistence type="predicted"/>
<organism evidence="1 2">
    <name type="scientific">Fistulina hepatica ATCC 64428</name>
    <dbReference type="NCBI Taxonomy" id="1128425"/>
    <lineage>
        <taxon>Eukaryota</taxon>
        <taxon>Fungi</taxon>
        <taxon>Dikarya</taxon>
        <taxon>Basidiomycota</taxon>
        <taxon>Agaricomycotina</taxon>
        <taxon>Agaricomycetes</taxon>
        <taxon>Agaricomycetidae</taxon>
        <taxon>Agaricales</taxon>
        <taxon>Fistulinaceae</taxon>
        <taxon>Fistulina</taxon>
    </lineage>
</organism>
<accession>A0A0D7ARB8</accession>
<evidence type="ECO:0000313" key="1">
    <source>
        <dbReference type="EMBL" id="KIY53348.1"/>
    </source>
</evidence>
<reference evidence="1 2" key="1">
    <citation type="journal article" date="2015" name="Fungal Genet. Biol.">
        <title>Evolution of novel wood decay mechanisms in Agaricales revealed by the genome sequences of Fistulina hepatica and Cylindrobasidium torrendii.</title>
        <authorList>
            <person name="Floudas D."/>
            <person name="Held B.W."/>
            <person name="Riley R."/>
            <person name="Nagy L.G."/>
            <person name="Koehler G."/>
            <person name="Ransdell A.S."/>
            <person name="Younus H."/>
            <person name="Chow J."/>
            <person name="Chiniquy J."/>
            <person name="Lipzen A."/>
            <person name="Tritt A."/>
            <person name="Sun H."/>
            <person name="Haridas S."/>
            <person name="LaButti K."/>
            <person name="Ohm R.A."/>
            <person name="Kues U."/>
            <person name="Blanchette R.A."/>
            <person name="Grigoriev I.V."/>
            <person name="Minto R.E."/>
            <person name="Hibbett D.S."/>
        </authorList>
    </citation>
    <scope>NUCLEOTIDE SEQUENCE [LARGE SCALE GENOMIC DNA]</scope>
    <source>
        <strain evidence="1 2">ATCC 64428</strain>
    </source>
</reference>
<evidence type="ECO:0000313" key="2">
    <source>
        <dbReference type="Proteomes" id="UP000054144"/>
    </source>
</evidence>
<protein>
    <submittedName>
        <fullName evidence="1">Uncharacterized protein</fullName>
    </submittedName>
</protein>
<gene>
    <name evidence="1" type="ORF">FISHEDRAFT_55216</name>
</gene>